<dbReference type="RefSeq" id="WP_169192856.1">
    <property type="nucleotide sequence ID" value="NZ_CP046391.1"/>
</dbReference>
<proteinExistence type="predicted"/>
<name>A0A858PX95_9RICK</name>
<organism evidence="2 3">
    <name type="scientific">Anaplasma platys</name>
    <dbReference type="NCBI Taxonomy" id="949"/>
    <lineage>
        <taxon>Bacteria</taxon>
        <taxon>Pseudomonadati</taxon>
        <taxon>Pseudomonadota</taxon>
        <taxon>Alphaproteobacteria</taxon>
        <taxon>Rickettsiales</taxon>
        <taxon>Anaplasmataceae</taxon>
        <taxon>Anaplasma</taxon>
    </lineage>
</organism>
<accession>A0A858PX95</accession>
<reference evidence="2 3" key="1">
    <citation type="journal article" date="2020" name="Pathogens">
        <title>First Whole Genome Sequence of Anaplasma platys, an Obligate Intracellular Rickettsial Pathogen of Dogs.</title>
        <authorList>
            <person name="Llanes A."/>
            <person name="Rajeev S."/>
        </authorList>
    </citation>
    <scope>NUCLEOTIDE SEQUENCE [LARGE SCALE GENOMIC DNA]</scope>
    <source>
        <strain evidence="2 3">S3</strain>
    </source>
</reference>
<feature type="transmembrane region" description="Helical" evidence="1">
    <location>
        <begin position="6"/>
        <end position="28"/>
    </location>
</feature>
<dbReference type="AlphaFoldDB" id="A0A858PX95"/>
<dbReference type="KEGG" id="aplt:ANPL_00390"/>
<evidence type="ECO:0000313" key="3">
    <source>
        <dbReference type="Proteomes" id="UP000500930"/>
    </source>
</evidence>
<evidence type="ECO:0000256" key="1">
    <source>
        <dbReference type="SAM" id="Phobius"/>
    </source>
</evidence>
<protein>
    <submittedName>
        <fullName evidence="2">Uncharacterized protein</fullName>
    </submittedName>
</protein>
<keyword evidence="1" id="KW-0812">Transmembrane</keyword>
<dbReference type="EMBL" id="CP046391">
    <property type="protein sequence ID" value="QJC27200.1"/>
    <property type="molecule type" value="Genomic_DNA"/>
</dbReference>
<keyword evidence="1" id="KW-0472">Membrane</keyword>
<dbReference type="Proteomes" id="UP000500930">
    <property type="component" value="Chromosome"/>
</dbReference>
<keyword evidence="1" id="KW-1133">Transmembrane helix</keyword>
<keyword evidence="3" id="KW-1185">Reference proteome</keyword>
<sequence>MFDLYGVICASLFGVALYVVITKLMDLVHQLKKKKKARSAKIECNTKSAAAHDANSKGSAPPKRLVSAYAKQTKKFQVGVDAVDQVFPGAKGRKR</sequence>
<evidence type="ECO:0000313" key="2">
    <source>
        <dbReference type="EMBL" id="QJC27200.1"/>
    </source>
</evidence>
<gene>
    <name evidence="2" type="ORF">ANPL_00390</name>
</gene>